<evidence type="ECO:0000313" key="1">
    <source>
        <dbReference type="EMBL" id="KHG21855.1"/>
    </source>
</evidence>
<gene>
    <name evidence="1" type="ORF">F383_03681</name>
</gene>
<name>A0A0B0PAD9_GOSAR</name>
<dbReference type="Proteomes" id="UP000032142">
    <property type="component" value="Unassembled WGS sequence"/>
</dbReference>
<sequence length="47" mass="5497">MLHQHCDESSSHSPVCPLASLQYLFRDIIDSRILHFLDMLELELLET</sequence>
<proteinExistence type="predicted"/>
<protein>
    <submittedName>
        <fullName evidence="1">Uncharacterized protein</fullName>
    </submittedName>
</protein>
<dbReference type="AlphaFoldDB" id="A0A0B0PAD9"/>
<organism evidence="1 2">
    <name type="scientific">Gossypium arboreum</name>
    <name type="common">Tree cotton</name>
    <name type="synonym">Gossypium nanking</name>
    <dbReference type="NCBI Taxonomy" id="29729"/>
    <lineage>
        <taxon>Eukaryota</taxon>
        <taxon>Viridiplantae</taxon>
        <taxon>Streptophyta</taxon>
        <taxon>Embryophyta</taxon>
        <taxon>Tracheophyta</taxon>
        <taxon>Spermatophyta</taxon>
        <taxon>Magnoliopsida</taxon>
        <taxon>eudicotyledons</taxon>
        <taxon>Gunneridae</taxon>
        <taxon>Pentapetalae</taxon>
        <taxon>rosids</taxon>
        <taxon>malvids</taxon>
        <taxon>Malvales</taxon>
        <taxon>Malvaceae</taxon>
        <taxon>Malvoideae</taxon>
        <taxon>Gossypium</taxon>
    </lineage>
</organism>
<accession>A0A0B0PAD9</accession>
<evidence type="ECO:0000313" key="2">
    <source>
        <dbReference type="Proteomes" id="UP000032142"/>
    </source>
</evidence>
<reference evidence="2" key="1">
    <citation type="submission" date="2014-09" db="EMBL/GenBank/DDBJ databases">
        <authorList>
            <person name="Mudge J."/>
            <person name="Ramaraj T."/>
            <person name="Lindquist I.E."/>
            <person name="Bharti A.K."/>
            <person name="Sundararajan A."/>
            <person name="Cameron C.T."/>
            <person name="Woodward J.E."/>
            <person name="May G.D."/>
            <person name="Brubaker C."/>
            <person name="Broadhvest J."/>
            <person name="Wilkins T.A."/>
        </authorList>
    </citation>
    <scope>NUCLEOTIDE SEQUENCE</scope>
    <source>
        <strain evidence="2">cv. AKA8401</strain>
    </source>
</reference>
<keyword evidence="2" id="KW-1185">Reference proteome</keyword>
<dbReference type="EMBL" id="KN419849">
    <property type="protein sequence ID" value="KHG21855.1"/>
    <property type="molecule type" value="Genomic_DNA"/>
</dbReference>